<evidence type="ECO:0000256" key="20">
    <source>
        <dbReference type="ARBA" id="ARBA00022879"/>
    </source>
</evidence>
<dbReference type="FunFam" id="1.10.287.210:FF:000001">
    <property type="entry name" value="Envelope glycoprotein gp160"/>
    <property type="match status" value="1"/>
</dbReference>
<evidence type="ECO:0000256" key="13">
    <source>
        <dbReference type="ARBA" id="ARBA00022685"/>
    </source>
</evidence>
<evidence type="ECO:0000256" key="12">
    <source>
        <dbReference type="ARBA" id="ARBA00022595"/>
    </source>
</evidence>
<keyword evidence="15 32" id="KW-0053">Apoptosis</keyword>
<comment type="subunit">
    <text evidence="32">The mature envelope protein (Env) consists of a homotrimer of non-covalently associated gp120-gp41 heterodimers. The resulting complex protrudes from the virus surface as a spike. There seems to be as few as 10 spikes on the average virion. Surface protein gp120 interacts with host CD4, CCR5 and CXCR4. Gp120 also interacts with the C-type lectins CD209/DC-SIGN and CLEC4M/DC-SIGNR (collectively referred to as DC-SIGN(R)). Gp120 and gp41 interact with GalCer. Gp120 interacts with host ITGA4/ITGB7 complex; on CD4+ T-cells, this interaction results in rapid activation of integrin ITGAL/LFA-1, which facilitates efficient cell-to-cell spreading of HIV-1. Gp120 interacts with cell-associated heparan sulfate; this interaction increases virus infectivity on permissive cells and may be involved in infection of CD4- cells.</text>
</comment>
<comment type="function">
    <text evidence="32">Transmembrane protein gp41: Acts as a class I viral fusion protein. Under the current model, the protein has at least 3 conformational states: pre-fusion native state, pre-hairpin intermediate state, and post-fusion hairpin state. During fusion of viral and target intracellular membranes, the coiled coil regions (heptad repeats) assume a trimer-of-hairpins structure, positioning the fusion peptide in close proximity to the C-terminal region of the ectodomain. The formation of this structure appears to drive apposition and subsequent fusion of viral and target cell membranes. Complete fusion occurs in host cell endosomes and is dynamin-dependent, however some lipid transfer might occur at the plasma membrane. The virus undergoes clathrin-dependent internalization long before endosomal fusion, thus minimizing the surface exposure of conserved viral epitopes during fusion and reducing the efficacy of inhibitors targeting these epitopes. Membranes fusion leads to delivery of the nucleocapsid into the cytoplasm.</text>
</comment>
<keyword evidence="12 32" id="KW-1162">Viral penetration into host cytoplasm</keyword>
<feature type="disulfide bond" evidence="32">
    <location>
        <begin position="590"/>
        <end position="596"/>
    </location>
</feature>
<evidence type="ECO:0000256" key="15">
    <source>
        <dbReference type="ARBA" id="ARBA00022703"/>
    </source>
</evidence>
<feature type="chain" id="PRO_5023515752" description="Envelope glycoprotein gp160" evidence="32">
    <location>
        <begin position="29"/>
        <end position="848"/>
    </location>
</feature>
<keyword evidence="16 32" id="KW-0732">Signal</keyword>
<keyword evidence="25 32" id="KW-0472">Membrane</keyword>
<evidence type="ECO:0000256" key="29">
    <source>
        <dbReference type="ARBA" id="ARBA00023280"/>
    </source>
</evidence>
<feature type="domain" description="Human immunodeficiency virus 1 envelope glycoprotein Gp120" evidence="35">
    <location>
        <begin position="30"/>
        <end position="503"/>
    </location>
</feature>
<evidence type="ECO:0000256" key="14">
    <source>
        <dbReference type="ARBA" id="ARBA00022692"/>
    </source>
</evidence>
<evidence type="ECO:0000256" key="28">
    <source>
        <dbReference type="ARBA" id="ARBA00023180"/>
    </source>
</evidence>
<comment type="PTM">
    <text evidence="32">Highly glycosylated by host. The high number of glycan on the protein is reffered to as 'glycan shield' because it contributes to hide protein sequence from adaptive immune system.</text>
</comment>
<keyword evidence="30 32" id="KW-0449">Lipoprotein</keyword>
<keyword evidence="9 32" id="KW-1032">Host cell membrane</keyword>
<dbReference type="GO" id="GO:0019082">
    <property type="term" value="P:viral protein processing"/>
    <property type="evidence" value="ECO:0007669"/>
    <property type="project" value="UniProtKB-UniRule"/>
</dbReference>
<feature type="transmembrane region" description="Helical" evidence="33">
    <location>
        <begin position="504"/>
        <end position="527"/>
    </location>
</feature>
<evidence type="ECO:0000256" key="18">
    <source>
        <dbReference type="ARBA" id="ARBA00022844"/>
    </source>
</evidence>
<comment type="subcellular location">
    <molecule>Transmembrane protein gp41</molecule>
    <subcellularLocation>
        <location evidence="32">Virion membrane</location>
        <topology evidence="32">Single-pass type I membrane protein</topology>
    </subcellularLocation>
    <subcellularLocation>
        <location evidence="32">Host cell membrane</location>
        <topology evidence="32">Single-pass type I membrane protein</topology>
    </subcellularLocation>
    <subcellularLocation>
        <location evidence="32">Host endosome membrane</location>
        <topology evidence="32">Single-pass type I membrane protein</topology>
    </subcellularLocation>
    <text evidence="32">It is probably concentrated at the site of budding and incorporated into the virions possibly by contacts between the cytoplasmic tail of Env and the N-terminus of Gag.</text>
</comment>
<dbReference type="SUPFAM" id="SSF58069">
    <property type="entry name" value="Virus ectodomain"/>
    <property type="match status" value="1"/>
</dbReference>
<evidence type="ECO:0000256" key="8">
    <source>
        <dbReference type="ARBA" id="ARBA00022510"/>
    </source>
</evidence>
<feature type="region of interest" description="Immunosuppression" evidence="32">
    <location>
        <begin position="566"/>
        <end position="584"/>
    </location>
</feature>
<evidence type="ECO:0000256" key="33">
    <source>
        <dbReference type="RuleBase" id="RU363095"/>
    </source>
</evidence>
<comment type="PTM">
    <text evidence="32">Specific enzymatic cleavages in vivo yield mature proteins. Envelope glycoproteins are synthesized as a inactive precursor that is heavily N-glycosylated and processed likely by host cell furin in the Golgi to yield the mature SU and TM proteins. The cleavage site between SU and TM requires the minimal sequence [KR]-X-[KR]-R. About 2 of the 9 disulfide bonds of gp41 are reduced by P4HB/PDI, following binding to CD4 receptor.</text>
</comment>
<dbReference type="GO" id="GO:1903911">
    <property type="term" value="P:positive regulation of receptor clustering"/>
    <property type="evidence" value="ECO:0007669"/>
    <property type="project" value="UniProtKB-UniRule"/>
</dbReference>
<keyword evidence="31 32" id="KW-1160">Virus entry into host cell</keyword>
<organism evidence="37">
    <name type="scientific">Human immunodeficiency virus type 1</name>
    <name type="common">HIV-1</name>
    <dbReference type="NCBI Taxonomy" id="11676"/>
    <lineage>
        <taxon>Viruses</taxon>
        <taxon>Riboviria</taxon>
        <taxon>Pararnavirae</taxon>
        <taxon>Artverviricota</taxon>
        <taxon>Revtraviricetes</taxon>
        <taxon>Ortervirales</taxon>
        <taxon>Retroviridae</taxon>
        <taxon>Orthoretrovirinae</taxon>
        <taxon>Lentivirus</taxon>
        <taxon>Lentivirus humimdef1</taxon>
    </lineage>
</organism>
<feature type="region of interest" description="CD4-binding loop" evidence="32">
    <location>
        <begin position="361"/>
        <end position="371"/>
    </location>
</feature>
<keyword evidence="17 32" id="KW-1161">Viral attachment to host cell</keyword>
<keyword evidence="13 32" id="KW-0165">Cleavage on pair of basic residues</keyword>
<evidence type="ECO:0000256" key="2">
    <source>
        <dbReference type="ARBA" id="ARBA00004433"/>
    </source>
</evidence>
<dbReference type="FunFam" id="2.170.40.20:FF:000003">
    <property type="entry name" value="Envelope glycoprotein gp160"/>
    <property type="match status" value="1"/>
</dbReference>
<keyword evidence="21 32" id="KW-1164">Virus endocytosis by host</keyword>
<comment type="subcellular location">
    <subcellularLocation>
        <location evidence="3">Host cell membrane</location>
        <topology evidence="3">Peripheral membrane protein</topology>
    </subcellularLocation>
    <subcellularLocation>
        <location evidence="1">Host cell membrane</location>
        <topology evidence="1">Single-pass type I membrane protein</topology>
    </subcellularLocation>
    <subcellularLocation>
        <location evidence="2">Host endosome membrane</location>
        <topology evidence="2">Peripheral membrane protein</topology>
    </subcellularLocation>
    <subcellularLocation>
        <location evidence="5">Host endosome membrane</location>
        <topology evidence="5">Single-pass type I membrane protein</topology>
    </subcellularLocation>
    <subcellularLocation>
        <location evidence="6">Virion membrane</location>
        <topology evidence="6">Peripheral membrane protein</topology>
    </subcellularLocation>
    <subcellularLocation>
        <location evidence="4">Virion membrane</location>
        <topology evidence="4">Single-pass type I membrane protein</topology>
    </subcellularLocation>
</comment>
<evidence type="ECO:0000256" key="26">
    <source>
        <dbReference type="ARBA" id="ARBA00023139"/>
    </source>
</evidence>
<keyword evidence="20 32" id="KW-0261">Viral envelope protein</keyword>
<feature type="region of interest" description="MPER; binding to GalCer" evidence="32">
    <location>
        <begin position="654"/>
        <end position="675"/>
    </location>
</feature>
<evidence type="ECO:0000256" key="32">
    <source>
        <dbReference type="HAMAP-Rule" id="MF_04083"/>
    </source>
</evidence>
<feature type="coiled-coil region" evidence="32">
    <location>
        <begin position="625"/>
        <end position="659"/>
    </location>
</feature>
<accession>F8S9X4</accession>
<evidence type="ECO:0000256" key="30">
    <source>
        <dbReference type="ARBA" id="ARBA00023288"/>
    </source>
</evidence>
<dbReference type="GO" id="GO:0016020">
    <property type="term" value="C:membrane"/>
    <property type="evidence" value="ECO:0007669"/>
    <property type="project" value="UniProtKB-UniRule"/>
</dbReference>
<feature type="chain" id="PRO_5023515753" description="Transmembrane protein gp41" evidence="32">
    <location>
        <begin position="504"/>
        <end position="848"/>
    </location>
</feature>
<evidence type="ECO:0000259" key="35">
    <source>
        <dbReference type="Pfam" id="PF00516"/>
    </source>
</evidence>
<dbReference type="GO" id="GO:0005198">
    <property type="term" value="F:structural molecule activity"/>
    <property type="evidence" value="ECO:0007669"/>
    <property type="project" value="UniProtKB-UniRule"/>
</dbReference>
<dbReference type="Pfam" id="PF00516">
    <property type="entry name" value="GP120"/>
    <property type="match status" value="1"/>
</dbReference>
<feature type="transmembrane region" description="Helical" evidence="33">
    <location>
        <begin position="670"/>
        <end position="697"/>
    </location>
</feature>
<evidence type="ECO:0000256" key="21">
    <source>
        <dbReference type="ARBA" id="ARBA00022890"/>
    </source>
</evidence>
<feature type="disulfide bond" evidence="32">
    <location>
        <begin position="229"/>
        <end position="240"/>
    </location>
</feature>
<evidence type="ECO:0000256" key="23">
    <source>
        <dbReference type="ARBA" id="ARBA00023046"/>
    </source>
</evidence>
<dbReference type="HAMAP" id="MF_04083">
    <property type="entry name" value="HIV_ENV"/>
    <property type="match status" value="1"/>
</dbReference>
<feature type="disulfide bond" evidence="32">
    <location>
        <begin position="50"/>
        <end position="70"/>
    </location>
</feature>
<name>F8S9X4_HV1</name>
<feature type="transmembrane region" description="Helical" evidence="33">
    <location>
        <begin position="13"/>
        <end position="38"/>
    </location>
</feature>
<dbReference type="GO" id="GO:0044175">
    <property type="term" value="C:host cell endosome membrane"/>
    <property type="evidence" value="ECO:0007669"/>
    <property type="project" value="UniProtKB-SubCell"/>
</dbReference>
<keyword evidence="28 32" id="KW-0325">Glycoprotein</keyword>
<dbReference type="CDD" id="cd09909">
    <property type="entry name" value="HIV-1-like_HR1-HR2"/>
    <property type="match status" value="1"/>
</dbReference>
<feature type="domain" description="Retroviral envelope protein GP41-like" evidence="36">
    <location>
        <begin position="522"/>
        <end position="712"/>
    </location>
</feature>
<comment type="miscellaneous">
    <text evidence="32">Inhibitors targeting HIV-1 viral envelope proteins are used as antiretroviral drugs. Attachment of virions to the cell surface via non-specific interactions and CD4 binding can be blocked by inhibitors that include cyanovirin-N, cyclotriazadisulfonamide analogs, PRO 2000, TNX 355 and PRO 542. In addition, BMS 806 can block CD4-induced conformational changes. Env interactions with the coreceptor molecules can be targeted by CCR5 antagonists including SCH-D, maraviroc (UK 427857) and aplaviroc (GW 873140), and the CXCR4 antagonist AMD 070. Fusion of viral and cellular membranes can be inhibited by peptides such as enfuvirtide and tifuvirtide (T 1249). Resistance to inhibitors associated with mutations in Env are observed. Most of the time, single mutations confer only a modest reduction in drug susceptibility. Combination of several mutations is usually required to develop a high-level drug resistance.</text>
</comment>
<dbReference type="InterPro" id="IPR036377">
    <property type="entry name" value="Gp120_core_sf"/>
</dbReference>
<keyword evidence="7 32" id="KW-1168">Fusion of virus membrane with host membrane</keyword>
<comment type="subcellular location">
    <molecule>Surface protein gp120</molecule>
    <subcellularLocation>
        <location evidence="32">Virion membrane</location>
        <topology evidence="32">Peripheral membrane protein</topology>
    </subcellularLocation>
    <subcellularLocation>
        <location evidence="32">Host cell membrane</location>
        <topology evidence="32">Peripheral membrane protein</topology>
    </subcellularLocation>
    <subcellularLocation>
        <location evidence="32">Host endosome membrane</location>
        <topology evidence="32">Single-pass type I membrane protein</topology>
    </subcellularLocation>
    <text evidence="32">The surface protein is not anchored to the viral envelope, but associates with the extravirion surface through its binding to TM. It is probably concentrated at the site of budding and incorporated into the virions possibly by contacts between the cytoplasmic tail of Env and the N-terminus of Gag.</text>
</comment>
<evidence type="ECO:0000313" key="37">
    <source>
        <dbReference type="EMBL" id="AEI00390.1"/>
    </source>
</evidence>
<comment type="function">
    <text evidence="32">Surface protein gp120: Attaches the virus to the host lymphoid cell by binding to the primary receptor CD4. This interaction induces a structural rearrangement creating a high affinity binding site for a chemokine coreceptor like CXCR4 and/or CCR5. Acts as a ligand for CD209/DC-SIGN and CLEC4M/DC-SIGNR, which are respectively found on dendritic cells (DCs), and on endothelial cells of liver sinusoids and lymph node sinuses. These interactions allow capture of viral particles at mucosal surfaces by these cells and subsequent transmission to permissive cells. HIV subverts the migration properties of dendritic cells to gain access to CD4+ T-cells in lymph nodes. Virus transmission to permissive T-cells occurs either in trans (without DCs infection, through viral capture and transmission), or in cis (following DCs productive infection, through the usual CD4-gp120 interaction), thereby inducing a robust infection. In trans infection, bound virions remain infectious over days and it is proposed that they are not degraded, but protected in non-lysosomal acidic organelles within the DCs close to the cell membrane thus contributing to the viral infectious potential during DCs' migration from the periphery to the lymphoid tissues. On arrival at lymphoid tissues, intact virions recycle back to DCs' cell surface allowing virus transmission to CD4+ T-cells.</text>
</comment>
<feature type="lipid moiety-binding region" description="S-palmitoyl cysteine; by host" evidence="32">
    <location>
        <position position="829"/>
    </location>
</feature>
<comment type="domain">
    <text evidence="32 33">The 17 amino acids long immunosuppressive region is present in many retroviral envelope proteins. Synthetic peptides derived from this relatively conserved sequence inhibit immune function in vitro and in vivo.</text>
</comment>
<feature type="topological domain" description="Cytoplasmic" evidence="32">
    <location>
        <begin position="698"/>
        <end position="848"/>
    </location>
</feature>
<evidence type="ECO:0000256" key="17">
    <source>
        <dbReference type="ARBA" id="ARBA00022804"/>
    </source>
</evidence>
<feature type="short sequence motif" description="YXXL motif; contains endocytosis signal" evidence="32">
    <location>
        <begin position="704"/>
        <end position="707"/>
    </location>
</feature>
<reference evidence="37" key="1">
    <citation type="submission" date="2010-11" db="EMBL/GenBank/DDBJ databases">
        <title>CAVD/CA-VIMC Neutralization Serotype Diversity Project.</title>
        <authorList>
            <consortium name="CAVD"/>
            <person name="Ojeda S."/>
            <person name="Hahn B.H."/>
            <person name="Montefiori D.C."/>
            <person name="Williamson C."/>
            <person name="Swanstrom R."/>
            <person name="Gao F."/>
            <person name="Seaman M.S."/>
            <person name="Kim J."/>
            <person name="Anderson J.A."/>
            <person name="Salazar-Gonzalez J.F."/>
            <person name="Salazar M.G."/>
            <person name="Iyer S.S."/>
            <person name="Learn G.H."/>
            <person name="Decker J.M."/>
            <person name="Ping L.-H."/>
            <person name="Kincer L."/>
            <person name="Arney L."/>
            <person name="Vermeulen M."/>
            <person name="Saville A."/>
        </authorList>
    </citation>
    <scope>NUCLEOTIDE SEQUENCE</scope>
    <source>
        <strain evidence="37">703010588-E7</strain>
    </source>
</reference>
<comment type="PTM">
    <text evidence="32">Palmitoylation of the transmembrane protein and of Env polyprotein (prior to its proteolytic cleavage) is essential for their association with host cell membrane lipid rafts. Palmitoylation is therefore required for envelope trafficking to classical lipid rafts, but not for viral replication.</text>
</comment>
<evidence type="ECO:0000256" key="27">
    <source>
        <dbReference type="ARBA" id="ARBA00023157"/>
    </source>
</evidence>
<evidence type="ECO:0000256" key="34">
    <source>
        <dbReference type="SAM" id="MobiDB-lite"/>
    </source>
</evidence>
<dbReference type="GO" id="GO:0055036">
    <property type="term" value="C:virion membrane"/>
    <property type="evidence" value="ECO:0007669"/>
    <property type="project" value="UniProtKB-SubCell"/>
</dbReference>
<evidence type="ECO:0000256" key="11">
    <source>
        <dbReference type="ARBA" id="ARBA00022581"/>
    </source>
</evidence>
<proteinExistence type="inferred from homology"/>
<feature type="disulfide bond" evidence="32">
    <location>
        <begin position="219"/>
        <end position="248"/>
    </location>
</feature>
<dbReference type="GO" id="GO:0075512">
    <property type="term" value="P:clathrin-dependent endocytosis of virus by host cell"/>
    <property type="evidence" value="ECO:0007669"/>
    <property type="project" value="UniProtKB-UniRule"/>
</dbReference>
<dbReference type="InterPro" id="IPR000777">
    <property type="entry name" value="HIV1_Gp120"/>
</dbReference>
<evidence type="ECO:0000256" key="3">
    <source>
        <dbReference type="ARBA" id="ARBA00004505"/>
    </source>
</evidence>
<evidence type="ECO:0000256" key="1">
    <source>
        <dbReference type="ARBA" id="ARBA00004402"/>
    </source>
</evidence>
<comment type="similarity">
    <text evidence="32">Belongs to the HIV-1 env protein family.</text>
</comment>
<evidence type="ECO:0000259" key="36">
    <source>
        <dbReference type="Pfam" id="PF00517"/>
    </source>
</evidence>
<organismHost>
    <name type="scientific">Homo sapiens</name>
    <name type="common">Human</name>
    <dbReference type="NCBI Taxonomy" id="9606"/>
</organismHost>
<dbReference type="InterPro" id="IPR000328">
    <property type="entry name" value="GP41-like"/>
</dbReference>
<dbReference type="Gene3D" id="2.170.40.20">
    <property type="entry name" value="Human immunodeficiency virus 1, Gp160, envelope glycoprotein"/>
    <property type="match status" value="2"/>
</dbReference>
<comment type="domain">
    <text evidence="32">The CD4-binding region is targeted by the antibody b12.</text>
</comment>
<dbReference type="GO" id="GO:0019064">
    <property type="term" value="P:fusion of virus membrane with host plasma membrane"/>
    <property type="evidence" value="ECO:0007669"/>
    <property type="project" value="UniProtKB-UniRule"/>
</dbReference>
<evidence type="ECO:0000256" key="19">
    <source>
        <dbReference type="ARBA" id="ARBA00022870"/>
    </source>
</evidence>
<keyword evidence="26 32" id="KW-0564">Palmitate</keyword>
<dbReference type="SUPFAM" id="SSF56502">
    <property type="entry name" value="gp120 core"/>
    <property type="match status" value="2"/>
</dbReference>
<comment type="function">
    <text evidence="32">Envelope glycoprotein gp160: Oligomerizes in the host endoplasmic reticulum into predominantly trimers. In a second time, gp160 transits in the host Golgi, where glycosylation is completed. The precursor is then proteolytically cleaved in the trans-Golgi and thereby activated by cellular furin or furin-like proteases to produce gp120 and gp41.</text>
</comment>
<comment type="domain">
    <text evidence="32">The membrane proximal external region (MPER) present in gp41 is a tryptophan-rich region recognized by the antibodies 2F5, Z13, and 4E10. MPER seems to play a role in fusion.</text>
</comment>
<keyword evidence="11 32" id="KW-0945">Host-virus interaction</keyword>
<evidence type="ECO:0000256" key="22">
    <source>
        <dbReference type="ARBA" id="ARBA00022989"/>
    </source>
</evidence>
<dbReference type="GO" id="GO:0019031">
    <property type="term" value="C:viral envelope"/>
    <property type="evidence" value="ECO:0007669"/>
    <property type="project" value="UniProtKB-KW"/>
</dbReference>
<evidence type="ECO:0000256" key="5">
    <source>
        <dbReference type="ARBA" id="ARBA00004578"/>
    </source>
</evidence>
<comment type="miscellaneous">
    <text evidence="32">HIV-1 lineages are divided in three main groups, M (for Major), O (for Outlier), and N (for New, or Non-M, Non-O). The vast majority of strains found worldwide belong to the group M. Group O seems to be endemic to and largely confined to Cameroon and neighboring countries in West Central Africa, where these viruses represent a small minority of HIV-1 strains. The group N is represented by a limited number of isolates from Cameroonian persons. The group M is further subdivided in 9 clades or subtypes (A to D, F to H, J and K).</text>
</comment>
<evidence type="ECO:0000256" key="6">
    <source>
        <dbReference type="ARBA" id="ARBA00004650"/>
    </source>
</evidence>
<dbReference type="GO" id="GO:1903908">
    <property type="term" value="P:positive regulation of plasma membrane raft polarization"/>
    <property type="evidence" value="ECO:0007669"/>
    <property type="project" value="UniProtKB-UniRule"/>
</dbReference>
<keyword evidence="24 32" id="KW-0175">Coiled coil</keyword>
<protein>
    <recommendedName>
        <fullName evidence="32">Envelope glycoprotein gp160</fullName>
    </recommendedName>
    <alternativeName>
        <fullName evidence="32">Env polyprotein</fullName>
    </alternativeName>
    <component>
        <recommendedName>
            <fullName evidence="32">Surface protein gp120</fullName>
            <shortName evidence="32">SU</shortName>
        </recommendedName>
        <alternativeName>
            <fullName evidence="32">Glycoprotein 120</fullName>
            <shortName evidence="32">gp120</shortName>
        </alternativeName>
    </component>
    <component>
        <recommendedName>
            <fullName evidence="32">Transmembrane protein gp41</fullName>
            <shortName evidence="32">TM</shortName>
        </recommendedName>
        <alternativeName>
            <fullName evidence="32">Glycoprotein 41</fullName>
            <shortName evidence="32">gp41</shortName>
        </alternativeName>
    </component>
</protein>
<dbReference type="GO" id="GO:0019062">
    <property type="term" value="P:virion attachment to host cell"/>
    <property type="evidence" value="ECO:0007669"/>
    <property type="project" value="UniProtKB-UniRule"/>
</dbReference>
<dbReference type="GO" id="GO:0020002">
    <property type="term" value="C:host cell plasma membrane"/>
    <property type="evidence" value="ECO:0007669"/>
    <property type="project" value="UniProtKB-SubCell"/>
</dbReference>
<dbReference type="InterPro" id="IPR037527">
    <property type="entry name" value="Gp160"/>
</dbReference>
<evidence type="ECO:0000256" key="7">
    <source>
        <dbReference type="ARBA" id="ARBA00022506"/>
    </source>
</evidence>
<evidence type="ECO:0000256" key="10">
    <source>
        <dbReference type="ARBA" id="ARBA00022570"/>
    </source>
</evidence>
<gene>
    <name evidence="32 37" type="primary">env</name>
</gene>
<dbReference type="Gene3D" id="1.10.287.210">
    <property type="match status" value="1"/>
</dbReference>
<dbReference type="FunFam" id="2.170.40.20:FF:000004">
    <property type="entry name" value="Envelope glycoprotein gp160"/>
    <property type="match status" value="1"/>
</dbReference>
<comment type="caution">
    <text evidence="32 33">Lacks conserved residue(s) required for the propagation of feature annotation.</text>
</comment>
<keyword evidence="10 32" id="KW-1165">Clathrin-mediated endocytosis of virus by host</keyword>
<feature type="region of interest" description="Fusion peptide" evidence="32">
    <location>
        <begin position="504"/>
        <end position="524"/>
    </location>
</feature>
<evidence type="ECO:0000256" key="31">
    <source>
        <dbReference type="ARBA" id="ARBA00023296"/>
    </source>
</evidence>
<evidence type="ECO:0000256" key="9">
    <source>
        <dbReference type="ARBA" id="ARBA00022511"/>
    </source>
</evidence>
<keyword evidence="22 32" id="KW-1133">Transmembrane helix</keyword>
<dbReference type="GO" id="GO:0039654">
    <property type="term" value="P:fusion of virus membrane with host endosome membrane"/>
    <property type="evidence" value="ECO:0007669"/>
    <property type="project" value="UniProtKB-UniRule"/>
</dbReference>
<feature type="lipid moiety-binding region" description="S-palmitoyl cysteine; by host" evidence="32">
    <location>
        <position position="756"/>
    </location>
</feature>
<dbReference type="FunFam" id="1.20.5.490:FF:000001">
    <property type="entry name" value="Envelope glycoprotein gp160"/>
    <property type="match status" value="1"/>
</dbReference>
<keyword evidence="14 32" id="KW-0812">Transmembrane</keyword>
<keyword evidence="8 32" id="KW-1170">Fusion of virus membrane with host endosomal membrane</keyword>
<keyword evidence="27 32" id="KW-1015">Disulfide bond</keyword>
<keyword evidence="23 32" id="KW-1039">Host endosome</keyword>
<evidence type="ECO:0000256" key="24">
    <source>
        <dbReference type="ARBA" id="ARBA00023054"/>
    </source>
</evidence>
<dbReference type="Gene3D" id="1.20.5.490">
    <property type="entry name" value="Single helix bin"/>
    <property type="match status" value="1"/>
</dbReference>
<keyword evidence="19 32" id="KW-1043">Host membrane</keyword>
<keyword evidence="18 32" id="KW-0946">Virion</keyword>
<feature type="short sequence motif" description="Di-leucine internalization motif" evidence="32">
    <location>
        <begin position="847"/>
        <end position="848"/>
    </location>
</feature>
<evidence type="ECO:0000256" key="25">
    <source>
        <dbReference type="ARBA" id="ARBA00023136"/>
    </source>
</evidence>
<comment type="domain">
    <text evidence="32">Some of the most genetically diverse regions of the viral genome are present in Env. They are called variable regions 1 through 5 (V1 through V5). Coreceptor usage of gp120 is determined mainly by the primary structure of the third variable region (V3) in the outer domain of gp120. The sequence of V3 determines which coreceptor, CCR5 and/or CXCR4 (corresponding to R5/macrophage, X4/T cell and R5X4/T cell and macrophage tropism), is used to trigger the fusion potential of the Env complex, and hence which cells the virus can infect. Binding to CCR5 involves a region adjacent in addition to V3.</text>
</comment>
<dbReference type="EMBL" id="HQ615963">
    <property type="protein sequence ID" value="AEI00390.1"/>
    <property type="molecule type" value="Genomic_DNA"/>
</dbReference>
<sequence>MRVTGIQRNCPQWWIWGMLGFWMLMICNGMWVTVYYGVPVWKEAKTTLFCASDAKGYEKEVHNVWATHACVPTDPNPQEMFLKNVTENFNMWKNDMVDQMHEDVISLWDQSLKPCVKLTPLCVTLICSNVTLNESKASNENMTLNESRAEEMRNCSFNVTTELRDKQEKKYALFYKLDTVPLDSNSNSSSQYRLINCNTSTITQACPKVSFDPIPIHYCAPAGYAILKCNNKTFNGTGPCNNVSTVQCTHGIKPVVSTQLLLNGSLAEGEIIIRSENITNNVKTIIVHLNESVKIECARPGNNTRTSIRIGPGQAFYATGDVIGDPRKAHCNITGWFKTLFRVSKKLREHFPNKTIIFNSSSGGDLEITTHSFNCGGEFFYCNTSSLFNRTYNSTDMANSTEANSTITIHCRIKQIINMWQEVGRAMYAPPIKGNITCISNITGLLLTRDGGDNNETETFRPGGGNLRDNWRSELYKYKVVEVQPLGVAPTNSRRRVVEREKRAVGLGAVFLGFLGAAGSTMGAASITLTVQARQLLSGIVQQQSNLLKAIEAQQHMLKLTVWGIKQLQARVLALERYLKDQQLLGMWGCSGKLICTTNVFWNSSWSNKTYGDIWDNMTWMQWEREISNYTGIIYELLEESQNQQEKNEQDLLALDRWNSLWNWFNITNWLWYIKIFIMIVGGLIGLRIIFTVLSLVNRVRQGYSPLSLQTLIPSPRGPDRPGGIEEEGGEQDRSRSVRLVSGFLALAWDDLRSLCLFCYHRLRDFILIAARAGELLGRRGWEALKYLGGLVQYWGLELKKSAISLLDTLAIVVGEGTDRIIGFILGICRAIRNIPTRIRQGFEAALL</sequence>
<evidence type="ECO:0000256" key="4">
    <source>
        <dbReference type="ARBA" id="ARBA00004563"/>
    </source>
</evidence>
<feature type="region of interest" description="Disordered" evidence="34">
    <location>
        <begin position="711"/>
        <end position="734"/>
    </location>
</feature>
<comment type="domain">
    <text evidence="32">The YXXL motif is involved in determining the exact site of viral release at the surface of infected mononuclear cells and promotes endocytosis. YXXL and di-leucine endocytosis motifs interact directly or indirectly with the clathrin adapter complexes, opperate independently, and their activities are not additive.</text>
</comment>
<evidence type="ECO:0000256" key="16">
    <source>
        <dbReference type="ARBA" id="ARBA00022729"/>
    </source>
</evidence>
<dbReference type="Pfam" id="PF00517">
    <property type="entry name" value="GP41"/>
    <property type="match status" value="1"/>
</dbReference>
<dbReference type="GO" id="GO:0052031">
    <property type="term" value="P:symbiont-mediated perturbation of host defense response"/>
    <property type="evidence" value="ECO:0007669"/>
    <property type="project" value="UniProtKB-UniRule"/>
</dbReference>
<feature type="site" description="Cleavage; by host furin" evidence="32">
    <location>
        <begin position="503"/>
        <end position="504"/>
    </location>
</feature>
<keyword evidence="29 32" id="KW-0899">Viral immunoevasion</keyword>